<proteinExistence type="inferred from homology"/>
<protein>
    <recommendedName>
        <fullName evidence="6">adenine phosphoribosyltransferase</fullName>
        <ecNumber evidence="6">2.4.2.7</ecNumber>
    </recommendedName>
</protein>
<evidence type="ECO:0000256" key="8">
    <source>
        <dbReference type="ARBA" id="ARBA00022676"/>
    </source>
</evidence>
<comment type="function">
    <text evidence="2">Catalyzes a salvage reaction resulting in the formation of AMP, that is energically less costly than de novo synthesis.</text>
</comment>
<dbReference type="NCBIfam" id="TIGR01090">
    <property type="entry name" value="apt"/>
    <property type="match status" value="1"/>
</dbReference>
<keyword evidence="7" id="KW-0963">Cytoplasm</keyword>
<dbReference type="AlphaFoldDB" id="A0A6J6MCS6"/>
<dbReference type="PANTHER" id="PTHR32315:SF3">
    <property type="entry name" value="ADENINE PHOSPHORIBOSYLTRANSFERASE"/>
    <property type="match status" value="1"/>
</dbReference>
<evidence type="ECO:0000256" key="9">
    <source>
        <dbReference type="ARBA" id="ARBA00022679"/>
    </source>
</evidence>
<dbReference type="EMBL" id="CAEZWT010000042">
    <property type="protein sequence ID" value="CAB4671716.1"/>
    <property type="molecule type" value="Genomic_DNA"/>
</dbReference>
<evidence type="ECO:0000313" key="12">
    <source>
        <dbReference type="EMBL" id="CAB4671716.1"/>
    </source>
</evidence>
<evidence type="ECO:0000256" key="6">
    <source>
        <dbReference type="ARBA" id="ARBA00011893"/>
    </source>
</evidence>
<dbReference type="Pfam" id="PF00156">
    <property type="entry name" value="Pribosyltran"/>
    <property type="match status" value="1"/>
</dbReference>
<evidence type="ECO:0000256" key="4">
    <source>
        <dbReference type="ARBA" id="ARBA00004659"/>
    </source>
</evidence>
<comment type="similarity">
    <text evidence="5">Belongs to the purine/pyrimidine phosphoribosyltransferase family.</text>
</comment>
<accession>A0A6J6MCS6</accession>
<dbReference type="GO" id="GO:0016208">
    <property type="term" value="F:AMP binding"/>
    <property type="evidence" value="ECO:0007669"/>
    <property type="project" value="TreeGrafter"/>
</dbReference>
<keyword evidence="9" id="KW-0808">Transferase</keyword>
<evidence type="ECO:0000256" key="7">
    <source>
        <dbReference type="ARBA" id="ARBA00022490"/>
    </source>
</evidence>
<dbReference type="PANTHER" id="PTHR32315">
    <property type="entry name" value="ADENINE PHOSPHORIBOSYLTRANSFERASE"/>
    <property type="match status" value="1"/>
</dbReference>
<dbReference type="NCBIfam" id="NF002636">
    <property type="entry name" value="PRK02304.1-5"/>
    <property type="match status" value="1"/>
</dbReference>
<evidence type="ECO:0000256" key="5">
    <source>
        <dbReference type="ARBA" id="ARBA00008391"/>
    </source>
</evidence>
<dbReference type="FunFam" id="3.40.50.2020:FF:000021">
    <property type="entry name" value="Adenine phosphoribosyltransferase"/>
    <property type="match status" value="1"/>
</dbReference>
<dbReference type="InterPro" id="IPR050054">
    <property type="entry name" value="UPRTase/APRTase"/>
</dbReference>
<dbReference type="HAMAP" id="MF_00004">
    <property type="entry name" value="Aden_phosphoribosyltr"/>
    <property type="match status" value="1"/>
</dbReference>
<dbReference type="GO" id="GO:0044209">
    <property type="term" value="P:AMP salvage"/>
    <property type="evidence" value="ECO:0007669"/>
    <property type="project" value="UniProtKB-UniPathway"/>
</dbReference>
<dbReference type="Gene3D" id="3.40.50.2020">
    <property type="match status" value="1"/>
</dbReference>
<name>A0A6J6MCS6_9ZZZZ</name>
<evidence type="ECO:0000256" key="2">
    <source>
        <dbReference type="ARBA" id="ARBA00003968"/>
    </source>
</evidence>
<evidence type="ECO:0000256" key="3">
    <source>
        <dbReference type="ARBA" id="ARBA00004496"/>
    </source>
</evidence>
<dbReference type="GO" id="GO:0002055">
    <property type="term" value="F:adenine binding"/>
    <property type="evidence" value="ECO:0007669"/>
    <property type="project" value="TreeGrafter"/>
</dbReference>
<dbReference type="SUPFAM" id="SSF53271">
    <property type="entry name" value="PRTase-like"/>
    <property type="match status" value="1"/>
</dbReference>
<evidence type="ECO:0000256" key="1">
    <source>
        <dbReference type="ARBA" id="ARBA00000868"/>
    </source>
</evidence>
<dbReference type="GO" id="GO:0006166">
    <property type="term" value="P:purine ribonucleoside salvage"/>
    <property type="evidence" value="ECO:0007669"/>
    <property type="project" value="UniProtKB-KW"/>
</dbReference>
<gene>
    <name evidence="12" type="ORF">UFOPK2289_01172</name>
</gene>
<organism evidence="12">
    <name type="scientific">freshwater metagenome</name>
    <dbReference type="NCBI Taxonomy" id="449393"/>
    <lineage>
        <taxon>unclassified sequences</taxon>
        <taxon>metagenomes</taxon>
        <taxon>ecological metagenomes</taxon>
    </lineage>
</organism>
<comment type="pathway">
    <text evidence="4">Purine metabolism; AMP biosynthesis via salvage pathway; AMP from adenine: step 1/1.</text>
</comment>
<dbReference type="EC" id="2.4.2.7" evidence="6"/>
<dbReference type="InterPro" id="IPR000836">
    <property type="entry name" value="PRTase_dom"/>
</dbReference>
<dbReference type="GO" id="GO:0006168">
    <property type="term" value="P:adenine salvage"/>
    <property type="evidence" value="ECO:0007669"/>
    <property type="project" value="InterPro"/>
</dbReference>
<dbReference type="NCBIfam" id="NF002634">
    <property type="entry name" value="PRK02304.1-3"/>
    <property type="match status" value="1"/>
</dbReference>
<dbReference type="GO" id="GO:0005737">
    <property type="term" value="C:cytoplasm"/>
    <property type="evidence" value="ECO:0007669"/>
    <property type="project" value="UniProtKB-SubCell"/>
</dbReference>
<sequence>MELAQSLALIREVRDFPKPGINFFDITPLLASPEGFATIVDTFKDLDPGAEIFVGIEARGFILASALAGAVKKGFVPIRKAGKLPFATISQRYSLEYGEDCLEIHTDALKAGDKTLIIEDVLATGGTIAAAIALVRATGADVENVAVLIELTALGGREYLQKIYPEINLFAVLQV</sequence>
<evidence type="ECO:0000256" key="10">
    <source>
        <dbReference type="ARBA" id="ARBA00022726"/>
    </source>
</evidence>
<dbReference type="InterPro" id="IPR005764">
    <property type="entry name" value="Ade_phspho_trans"/>
</dbReference>
<keyword evidence="10" id="KW-0660">Purine salvage</keyword>
<comment type="catalytic activity">
    <reaction evidence="1">
        <text>AMP + diphosphate = 5-phospho-alpha-D-ribose 1-diphosphate + adenine</text>
        <dbReference type="Rhea" id="RHEA:16609"/>
        <dbReference type="ChEBI" id="CHEBI:16708"/>
        <dbReference type="ChEBI" id="CHEBI:33019"/>
        <dbReference type="ChEBI" id="CHEBI:58017"/>
        <dbReference type="ChEBI" id="CHEBI:456215"/>
        <dbReference type="EC" id="2.4.2.7"/>
    </reaction>
</comment>
<keyword evidence="8" id="KW-0328">Glycosyltransferase</keyword>
<reference evidence="12" key="1">
    <citation type="submission" date="2020-05" db="EMBL/GenBank/DDBJ databases">
        <authorList>
            <person name="Chiriac C."/>
            <person name="Salcher M."/>
            <person name="Ghai R."/>
            <person name="Kavagutti S V."/>
        </authorList>
    </citation>
    <scope>NUCLEOTIDE SEQUENCE</scope>
</reference>
<dbReference type="UniPathway" id="UPA00588">
    <property type="reaction ID" value="UER00646"/>
</dbReference>
<dbReference type="InterPro" id="IPR029057">
    <property type="entry name" value="PRTase-like"/>
</dbReference>
<feature type="domain" description="Phosphoribosyltransferase" evidence="11">
    <location>
        <begin position="52"/>
        <end position="149"/>
    </location>
</feature>
<evidence type="ECO:0000259" key="11">
    <source>
        <dbReference type="Pfam" id="PF00156"/>
    </source>
</evidence>
<comment type="subcellular location">
    <subcellularLocation>
        <location evidence="3">Cytoplasm</location>
    </subcellularLocation>
</comment>
<dbReference type="CDD" id="cd06223">
    <property type="entry name" value="PRTases_typeI"/>
    <property type="match status" value="1"/>
</dbReference>
<dbReference type="GO" id="GO:0003999">
    <property type="term" value="F:adenine phosphoribosyltransferase activity"/>
    <property type="evidence" value="ECO:0007669"/>
    <property type="project" value="UniProtKB-EC"/>
</dbReference>